<dbReference type="Proteomes" id="UP000265520">
    <property type="component" value="Unassembled WGS sequence"/>
</dbReference>
<dbReference type="EMBL" id="LXQA011355472">
    <property type="protein sequence ID" value="MCI94417.1"/>
    <property type="molecule type" value="Genomic_DNA"/>
</dbReference>
<comment type="caution">
    <text evidence="2">The sequence shown here is derived from an EMBL/GenBank/DDBJ whole genome shotgun (WGS) entry which is preliminary data.</text>
</comment>
<protein>
    <submittedName>
        <fullName evidence="2">Uncharacterized protein</fullName>
    </submittedName>
</protein>
<evidence type="ECO:0000256" key="1">
    <source>
        <dbReference type="SAM" id="MobiDB-lite"/>
    </source>
</evidence>
<feature type="region of interest" description="Disordered" evidence="1">
    <location>
        <begin position="1"/>
        <end position="34"/>
    </location>
</feature>
<feature type="non-terminal residue" evidence="2">
    <location>
        <position position="34"/>
    </location>
</feature>
<organism evidence="2 3">
    <name type="scientific">Trifolium medium</name>
    <dbReference type="NCBI Taxonomy" id="97028"/>
    <lineage>
        <taxon>Eukaryota</taxon>
        <taxon>Viridiplantae</taxon>
        <taxon>Streptophyta</taxon>
        <taxon>Embryophyta</taxon>
        <taxon>Tracheophyta</taxon>
        <taxon>Spermatophyta</taxon>
        <taxon>Magnoliopsida</taxon>
        <taxon>eudicotyledons</taxon>
        <taxon>Gunneridae</taxon>
        <taxon>Pentapetalae</taxon>
        <taxon>rosids</taxon>
        <taxon>fabids</taxon>
        <taxon>Fabales</taxon>
        <taxon>Fabaceae</taxon>
        <taxon>Papilionoideae</taxon>
        <taxon>50 kb inversion clade</taxon>
        <taxon>NPAAA clade</taxon>
        <taxon>Hologalegina</taxon>
        <taxon>IRL clade</taxon>
        <taxon>Trifolieae</taxon>
        <taxon>Trifolium</taxon>
    </lineage>
</organism>
<keyword evidence="3" id="KW-1185">Reference proteome</keyword>
<dbReference type="AlphaFoldDB" id="A0A392W2A1"/>
<proteinExistence type="predicted"/>
<sequence length="34" mass="3508">MVVTVREETDQTVSRSGGGGGADLVVMEEKGKGK</sequence>
<evidence type="ECO:0000313" key="2">
    <source>
        <dbReference type="EMBL" id="MCI94417.1"/>
    </source>
</evidence>
<name>A0A392W2A1_9FABA</name>
<accession>A0A392W2A1</accession>
<reference evidence="2 3" key="1">
    <citation type="journal article" date="2018" name="Front. Plant Sci.">
        <title>Red Clover (Trifolium pratense) and Zigzag Clover (T. medium) - A Picture of Genomic Similarities and Differences.</title>
        <authorList>
            <person name="Dluhosova J."/>
            <person name="Istvanek J."/>
            <person name="Nedelnik J."/>
            <person name="Repkova J."/>
        </authorList>
    </citation>
    <scope>NUCLEOTIDE SEQUENCE [LARGE SCALE GENOMIC DNA]</scope>
    <source>
        <strain evidence="3">cv. 10/8</strain>
        <tissue evidence="2">Leaf</tissue>
    </source>
</reference>
<evidence type="ECO:0000313" key="3">
    <source>
        <dbReference type="Proteomes" id="UP000265520"/>
    </source>
</evidence>